<dbReference type="EMBL" id="JADCNL010000002">
    <property type="protein sequence ID" value="KAG0492790.1"/>
    <property type="molecule type" value="Genomic_DNA"/>
</dbReference>
<organism evidence="6 8">
    <name type="scientific">Vanilla planifolia</name>
    <name type="common">Vanilla</name>
    <dbReference type="NCBI Taxonomy" id="51239"/>
    <lineage>
        <taxon>Eukaryota</taxon>
        <taxon>Viridiplantae</taxon>
        <taxon>Streptophyta</taxon>
        <taxon>Embryophyta</taxon>
        <taxon>Tracheophyta</taxon>
        <taxon>Spermatophyta</taxon>
        <taxon>Magnoliopsida</taxon>
        <taxon>Liliopsida</taxon>
        <taxon>Asparagales</taxon>
        <taxon>Orchidaceae</taxon>
        <taxon>Vanilloideae</taxon>
        <taxon>Vanilleae</taxon>
        <taxon>Vanilla</taxon>
    </lineage>
</organism>
<evidence type="ECO:0000313" key="8">
    <source>
        <dbReference type="Proteomes" id="UP000636800"/>
    </source>
</evidence>
<keyword evidence="8" id="KW-1185">Reference proteome</keyword>
<evidence type="ECO:0000259" key="5">
    <source>
        <dbReference type="PROSITE" id="PS51831"/>
    </source>
</evidence>
<dbReference type="Pfam" id="PF13023">
    <property type="entry name" value="HD_3"/>
    <property type="match status" value="1"/>
</dbReference>
<name>A0A835VDB4_VANPL</name>
<protein>
    <recommendedName>
        <fullName evidence="10">5'-deoxynucleotidase</fullName>
    </recommendedName>
</protein>
<dbReference type="PANTHER" id="PTHR31458:SF2">
    <property type="entry name" value="POLYGALACTURONASE 1 BETA-LIKE PROTEIN 2"/>
    <property type="match status" value="1"/>
</dbReference>
<dbReference type="PANTHER" id="PTHR31458">
    <property type="entry name" value="POLYGALACTURONASE 1 BETA-LIKE PROTEIN 2"/>
    <property type="match status" value="1"/>
</dbReference>
<dbReference type="InterPro" id="IPR006674">
    <property type="entry name" value="HD_domain"/>
</dbReference>
<feature type="signal peptide" evidence="3">
    <location>
        <begin position="1"/>
        <end position="17"/>
    </location>
</feature>
<dbReference type="InterPro" id="IPR003607">
    <property type="entry name" value="HD/PDEase_dom"/>
</dbReference>
<dbReference type="Proteomes" id="UP000636800">
    <property type="component" value="Chromosome 2"/>
</dbReference>
<proteinExistence type="predicted"/>
<dbReference type="SUPFAM" id="SSF109604">
    <property type="entry name" value="HD-domain/PDEase-like"/>
    <property type="match status" value="1"/>
</dbReference>
<dbReference type="PROSITE" id="PS51277">
    <property type="entry name" value="BURP"/>
    <property type="match status" value="1"/>
</dbReference>
<evidence type="ECO:0000256" key="2">
    <source>
        <dbReference type="ARBA" id="ARBA00023180"/>
    </source>
</evidence>
<dbReference type="Proteomes" id="UP000639772">
    <property type="component" value="Unassembled WGS sequence"/>
</dbReference>
<evidence type="ECO:0000256" key="3">
    <source>
        <dbReference type="SAM" id="SignalP"/>
    </source>
</evidence>
<evidence type="ECO:0000256" key="1">
    <source>
        <dbReference type="ARBA" id="ARBA00022729"/>
    </source>
</evidence>
<feature type="chain" id="PRO_5036240391" description="5'-deoxynucleotidase" evidence="3">
    <location>
        <begin position="18"/>
        <end position="897"/>
    </location>
</feature>
<evidence type="ECO:0000313" key="7">
    <source>
        <dbReference type="EMBL" id="KAG0494913.1"/>
    </source>
</evidence>
<keyword evidence="1 3" id="KW-0732">Signal</keyword>
<dbReference type="SMART" id="SM01045">
    <property type="entry name" value="BURP"/>
    <property type="match status" value="1"/>
</dbReference>
<dbReference type="FunFam" id="1.10.3210.10:FF:000016">
    <property type="entry name" value="HD domain-containing protein 2"/>
    <property type="match status" value="1"/>
</dbReference>
<dbReference type="SMART" id="SM00471">
    <property type="entry name" value="HDc"/>
    <property type="match status" value="1"/>
</dbReference>
<keyword evidence="2" id="KW-0325">Glycoprotein</keyword>
<dbReference type="InterPro" id="IPR051897">
    <property type="entry name" value="PG-associated_BURP"/>
</dbReference>
<reference evidence="8 9" key="1">
    <citation type="journal article" date="2020" name="Nat. Food">
        <title>A phased Vanilla planifolia genome enables genetic improvement of flavour and production.</title>
        <authorList>
            <person name="Hasing T."/>
            <person name="Tang H."/>
            <person name="Brym M."/>
            <person name="Khazi F."/>
            <person name="Huang T."/>
            <person name="Chambers A.H."/>
        </authorList>
    </citation>
    <scope>NUCLEOTIDE SEQUENCE [LARGE SCALE GENOMIC DNA]</scope>
    <source>
        <tissue evidence="6">Leaf</tissue>
    </source>
</reference>
<gene>
    <name evidence="7" type="ORF">HPP92_005907</name>
    <name evidence="6" type="ORF">HPP92_006188</name>
</gene>
<comment type="caution">
    <text evidence="6">The sequence shown here is derived from an EMBL/GenBank/DDBJ whole genome shotgun (WGS) entry which is preliminary data.</text>
</comment>
<dbReference type="Gene3D" id="1.10.3210.10">
    <property type="entry name" value="Hypothetical protein af1432"/>
    <property type="match status" value="1"/>
</dbReference>
<feature type="domain" description="BURP" evidence="4">
    <location>
        <begin position="395"/>
        <end position="606"/>
    </location>
</feature>
<sequence>MASPLLLLLLLLHYSEAEPAGSPESPNPFTERAAFIRYWNRKVPNNLPHPSFFLSKLTPLSAPDAAKFSSLAPSNLSSLLPKFCAAAALLCPLSPSLSSHTRGSPFSSYENGNFTNYDTNAAGGRSSFSNYSENFVLANDHFRRYGRDSVGHDDDFSSYGPNGNLVTTNFTSYGTKTAGAADNFTSYARSANVPDLGFSNYAAESSGRDALFSQYSDDANSGDQSFSGYGKNGNGAVADFVTYANNSNTIGNTFKNYGEEGKGNGQTFASYGQNGNVPENSFRSYGSGTHGGFDQFIAYRDQSNVGDDSFTSYEKGGNDGSALFTNYGNSSNPGSESFKSYGQRSSNDHIIFKEYFADDTSFKVYPKSGVDFKEYYNSTSSSTTMANRWVEDGKFFREKSLRKGTIMPMPDIRDRMPPRAFLPRSIAGKIPFSSAAVTEIFLIPPDSAMGNAMESTMADCDRTPSRGETKRCITSAEDMIDFAVSVLGNNIAVRSTSNTMGSKGEILIGDVKGVNGGNVTESVSCHQSLFPYLVYYCHSVPHVRVYQAEILAVESREKINQGTAICHLDTSDWGPTHGAFLALGPGPGKIELPPLVASAALHKAGQLSVETQRIARKTVRSASYTPFYPSHRVQSTTTPTSMGVKSPLPSSQLFRIARSSATRCVFSPNLLRSGWRGNHPRSIGIHATGGSASPDGTVLKESENAASAIDFLTLCRRLKTTKRKGWINHGIKGPESIADHMYRMALMALIAGDLPGVNRERCIKIAIVHDIAEAIVGDITPSDGVPKAEKSRREQTALNEMCEILGGIRAEEIKELWAEYENNSSIEASLVKDFDKVELILQALEYEMEHEKVLDEFFISTTGKFQTDVGKSWAAEVTSRRNRRQAKINSNHMKEIW</sequence>
<evidence type="ECO:0000313" key="6">
    <source>
        <dbReference type="EMBL" id="KAG0492790.1"/>
    </source>
</evidence>
<dbReference type="EMBL" id="JADCNM010000002">
    <property type="protein sequence ID" value="KAG0494913.1"/>
    <property type="molecule type" value="Genomic_DNA"/>
</dbReference>
<evidence type="ECO:0000259" key="4">
    <source>
        <dbReference type="PROSITE" id="PS51277"/>
    </source>
</evidence>
<dbReference type="Pfam" id="PF03181">
    <property type="entry name" value="BURP"/>
    <property type="match status" value="1"/>
</dbReference>
<feature type="domain" description="HD" evidence="5">
    <location>
        <begin position="737"/>
        <end position="840"/>
    </location>
</feature>
<accession>A0A835VDB4</accession>
<dbReference type="OrthoDB" id="773062at2759"/>
<evidence type="ECO:0008006" key="10">
    <source>
        <dbReference type="Google" id="ProtNLM"/>
    </source>
</evidence>
<dbReference type="AlphaFoldDB" id="A0A835VDB4"/>
<evidence type="ECO:0000313" key="9">
    <source>
        <dbReference type="Proteomes" id="UP000639772"/>
    </source>
</evidence>
<dbReference type="PROSITE" id="PS51831">
    <property type="entry name" value="HD"/>
    <property type="match status" value="1"/>
</dbReference>
<dbReference type="InterPro" id="IPR004873">
    <property type="entry name" value="BURP_dom"/>
</dbReference>